<dbReference type="AlphaFoldDB" id="A0A561PQE8"/>
<keyword evidence="2" id="KW-1185">Reference proteome</keyword>
<dbReference type="RefSeq" id="WP_145670283.1">
    <property type="nucleotide sequence ID" value="NZ_VIWO01000004.1"/>
</dbReference>
<reference evidence="1 2" key="1">
    <citation type="submission" date="2019-06" db="EMBL/GenBank/DDBJ databases">
        <title>Sorghum-associated microbial communities from plants grown in Nebraska, USA.</title>
        <authorList>
            <person name="Schachtman D."/>
        </authorList>
    </citation>
    <scope>NUCLEOTIDE SEQUENCE [LARGE SCALE GENOMIC DNA]</scope>
    <source>
        <strain evidence="1 2">1209</strain>
    </source>
</reference>
<gene>
    <name evidence="1" type="ORF">FHW36_10410</name>
</gene>
<organism evidence="1 2">
    <name type="scientific">Chitinophaga polysaccharea</name>
    <dbReference type="NCBI Taxonomy" id="1293035"/>
    <lineage>
        <taxon>Bacteria</taxon>
        <taxon>Pseudomonadati</taxon>
        <taxon>Bacteroidota</taxon>
        <taxon>Chitinophagia</taxon>
        <taxon>Chitinophagales</taxon>
        <taxon>Chitinophagaceae</taxon>
        <taxon>Chitinophaga</taxon>
    </lineage>
</organism>
<proteinExistence type="predicted"/>
<accession>A0A561PQE8</accession>
<dbReference type="OrthoDB" id="665442at2"/>
<evidence type="ECO:0000313" key="2">
    <source>
        <dbReference type="Proteomes" id="UP000320811"/>
    </source>
</evidence>
<evidence type="ECO:0000313" key="1">
    <source>
        <dbReference type="EMBL" id="TWF40328.1"/>
    </source>
</evidence>
<comment type="caution">
    <text evidence="1">The sequence shown here is derived from an EMBL/GenBank/DDBJ whole genome shotgun (WGS) entry which is preliminary data.</text>
</comment>
<sequence length="177" mass="19882">MRAFIFTVLGFIWCIYVSCKVKPGLSKEEPLKTIPSDSAPKGANSGAVKSISDKIGIKSNSIIKVESANWESHELKPDDVMYSKCKGWKLSNESIVAILRHGKPISMLDFHYLYYVLPCEVNGLVQIDSNQYRYRINAGSFFTISSKDSTFYFECNSPEFKNKFLMSGGNPQKDLGL</sequence>
<dbReference type="Proteomes" id="UP000320811">
    <property type="component" value="Unassembled WGS sequence"/>
</dbReference>
<dbReference type="EMBL" id="VIWO01000004">
    <property type="protein sequence ID" value="TWF40328.1"/>
    <property type="molecule type" value="Genomic_DNA"/>
</dbReference>
<name>A0A561PQE8_9BACT</name>
<protein>
    <submittedName>
        <fullName evidence="1">Uncharacterized protein</fullName>
    </submittedName>
</protein>